<proteinExistence type="predicted"/>
<evidence type="ECO:0000313" key="2">
    <source>
        <dbReference type="Proteomes" id="UP000619545"/>
    </source>
</evidence>
<accession>A0A832T6L7</accession>
<dbReference type="EMBL" id="DUJS01000004">
    <property type="protein sequence ID" value="HII70554.1"/>
    <property type="molecule type" value="Genomic_DNA"/>
</dbReference>
<dbReference type="AlphaFoldDB" id="A0A832T6L7"/>
<name>A0A832T6L7_9EURY</name>
<sequence>MDPDEGLVELYRQTHPKGDPADAEHAAVCLRTKTVLITLDISRRWRGS</sequence>
<organism evidence="1 2">
    <name type="scientific">Methanopyrus kandleri</name>
    <dbReference type="NCBI Taxonomy" id="2320"/>
    <lineage>
        <taxon>Archaea</taxon>
        <taxon>Methanobacteriati</taxon>
        <taxon>Methanobacteriota</taxon>
        <taxon>Methanomada group</taxon>
        <taxon>Methanopyri</taxon>
        <taxon>Methanopyrales</taxon>
        <taxon>Methanopyraceae</taxon>
        <taxon>Methanopyrus</taxon>
    </lineage>
</organism>
<evidence type="ECO:0000313" key="1">
    <source>
        <dbReference type="EMBL" id="HII70554.1"/>
    </source>
</evidence>
<protein>
    <submittedName>
        <fullName evidence="1">Uncharacterized protein</fullName>
    </submittedName>
</protein>
<reference evidence="1" key="1">
    <citation type="journal article" date="2020" name="bioRxiv">
        <title>A rank-normalized archaeal taxonomy based on genome phylogeny resolves widespread incomplete and uneven classifications.</title>
        <authorList>
            <person name="Rinke C."/>
            <person name="Chuvochina M."/>
            <person name="Mussig A.J."/>
            <person name="Chaumeil P.-A."/>
            <person name="Waite D.W."/>
            <person name="Whitman W.B."/>
            <person name="Parks D.H."/>
            <person name="Hugenholtz P."/>
        </authorList>
    </citation>
    <scope>NUCLEOTIDE SEQUENCE</scope>
    <source>
        <strain evidence="1">UBA8853</strain>
    </source>
</reference>
<dbReference type="Proteomes" id="UP000619545">
    <property type="component" value="Unassembled WGS sequence"/>
</dbReference>
<gene>
    <name evidence="1" type="ORF">HA336_04910</name>
</gene>
<comment type="caution">
    <text evidence="1">The sequence shown here is derived from an EMBL/GenBank/DDBJ whole genome shotgun (WGS) entry which is preliminary data.</text>
</comment>